<protein>
    <submittedName>
        <fullName evidence="2">Uncharacterized protein</fullName>
    </submittedName>
</protein>
<reference evidence="3" key="1">
    <citation type="submission" date="2024-06" db="EMBL/GenBank/DDBJ databases">
        <title>Multi-omics analyses provide insights into the biosynthesis of the anticancer antibiotic pleurotin in Hohenbuehelia grisea.</title>
        <authorList>
            <person name="Weaver J.A."/>
            <person name="Alberti F."/>
        </authorList>
    </citation>
    <scope>NUCLEOTIDE SEQUENCE [LARGE SCALE GENOMIC DNA]</scope>
    <source>
        <strain evidence="3">T-177</strain>
    </source>
</reference>
<comment type="caution">
    <text evidence="2">The sequence shown here is derived from an EMBL/GenBank/DDBJ whole genome shotgun (WGS) entry which is preliminary data.</text>
</comment>
<evidence type="ECO:0000256" key="1">
    <source>
        <dbReference type="SAM" id="Phobius"/>
    </source>
</evidence>
<evidence type="ECO:0000313" key="3">
    <source>
        <dbReference type="Proteomes" id="UP001556367"/>
    </source>
</evidence>
<keyword evidence="1" id="KW-1133">Transmembrane helix</keyword>
<name>A0ABR3JIA7_9AGAR</name>
<sequence length="133" mass="14753">MLETCHSLALMDFLHDYFLHPSFFYGRGWADLVFDQVPLSLSLSDVFAVFVTMFVQSAYTLRVWHLSSRNKVLTGTIILLIAGAFATGLFSSAPLSAQSTSQVSYAYTGTSVRLPQVIIMMLDLGKYSVSIQI</sequence>
<dbReference type="EMBL" id="JASNQZ010000007">
    <property type="protein sequence ID" value="KAL0955200.1"/>
    <property type="molecule type" value="Genomic_DNA"/>
</dbReference>
<gene>
    <name evidence="2" type="ORF">HGRIS_004104</name>
</gene>
<proteinExistence type="predicted"/>
<feature type="transmembrane region" description="Helical" evidence="1">
    <location>
        <begin position="72"/>
        <end position="93"/>
    </location>
</feature>
<evidence type="ECO:0000313" key="2">
    <source>
        <dbReference type="EMBL" id="KAL0955200.1"/>
    </source>
</evidence>
<dbReference type="Proteomes" id="UP001556367">
    <property type="component" value="Unassembled WGS sequence"/>
</dbReference>
<keyword evidence="1" id="KW-0812">Transmembrane</keyword>
<organism evidence="2 3">
    <name type="scientific">Hohenbuehelia grisea</name>
    <dbReference type="NCBI Taxonomy" id="104357"/>
    <lineage>
        <taxon>Eukaryota</taxon>
        <taxon>Fungi</taxon>
        <taxon>Dikarya</taxon>
        <taxon>Basidiomycota</taxon>
        <taxon>Agaricomycotina</taxon>
        <taxon>Agaricomycetes</taxon>
        <taxon>Agaricomycetidae</taxon>
        <taxon>Agaricales</taxon>
        <taxon>Pleurotineae</taxon>
        <taxon>Pleurotaceae</taxon>
        <taxon>Hohenbuehelia</taxon>
    </lineage>
</organism>
<accession>A0ABR3JIA7</accession>
<keyword evidence="1" id="KW-0472">Membrane</keyword>
<keyword evidence="3" id="KW-1185">Reference proteome</keyword>
<feature type="transmembrane region" description="Helical" evidence="1">
    <location>
        <begin position="39"/>
        <end position="60"/>
    </location>
</feature>